<dbReference type="EMBL" id="JAHFVK010000001">
    <property type="protein sequence ID" value="MBT2133952.1"/>
    <property type="molecule type" value="Genomic_DNA"/>
</dbReference>
<sequence length="174" mass="19219">MAFREFEDDIIEELLERLSKGESIRSICRDQRMPNASTIWAWSNADDQLAKRILEAREIGYHDLAERTLADVEKCKDPIKARLVFDSRRWFLGKISHSYRDRPVAIGALVSGSDDAFAAVAEALNRASATIASSSHSTQPVVIAGETGSGDAAGRLENMASPRRQGLWQDEGGK</sequence>
<dbReference type="InterPro" id="IPR048683">
    <property type="entry name" value="Sf6_terminase"/>
</dbReference>
<feature type="region of interest" description="Disordered" evidence="1">
    <location>
        <begin position="142"/>
        <end position="174"/>
    </location>
</feature>
<keyword evidence="3" id="KW-1185">Reference proteome</keyword>
<dbReference type="Proteomes" id="UP000811255">
    <property type="component" value="Unassembled WGS sequence"/>
</dbReference>
<evidence type="ECO:0000256" key="1">
    <source>
        <dbReference type="SAM" id="MobiDB-lite"/>
    </source>
</evidence>
<evidence type="ECO:0000313" key="3">
    <source>
        <dbReference type="Proteomes" id="UP000811255"/>
    </source>
</evidence>
<proteinExistence type="predicted"/>
<organism evidence="2 3">
    <name type="scientific">Croceibacterium selenioxidans</name>
    <dbReference type="NCBI Taxonomy" id="2838833"/>
    <lineage>
        <taxon>Bacteria</taxon>
        <taxon>Pseudomonadati</taxon>
        <taxon>Pseudomonadota</taxon>
        <taxon>Alphaproteobacteria</taxon>
        <taxon>Sphingomonadales</taxon>
        <taxon>Erythrobacteraceae</taxon>
        <taxon>Croceibacterium</taxon>
    </lineage>
</organism>
<comment type="caution">
    <text evidence="2">The sequence shown here is derived from an EMBL/GenBank/DDBJ whole genome shotgun (WGS) entry which is preliminary data.</text>
</comment>
<gene>
    <name evidence="2" type="ORF">KK137_06360</name>
</gene>
<evidence type="ECO:0008006" key="4">
    <source>
        <dbReference type="Google" id="ProtNLM"/>
    </source>
</evidence>
<dbReference type="Pfam" id="PF20901">
    <property type="entry name" value="Sf6_terminase"/>
    <property type="match status" value="1"/>
</dbReference>
<protein>
    <recommendedName>
        <fullName evidence="4">Terminase small subunit protein</fullName>
    </recommendedName>
</protein>
<accession>A0ABS5W2I2</accession>
<reference evidence="2 3" key="1">
    <citation type="submission" date="2021-05" db="EMBL/GenBank/DDBJ databases">
        <title>Croceibacterium sp. LX-88 genome sequence.</title>
        <authorList>
            <person name="Luo X."/>
        </authorList>
    </citation>
    <scope>NUCLEOTIDE SEQUENCE [LARGE SCALE GENOMIC DNA]</scope>
    <source>
        <strain evidence="2 3">LX-88</strain>
    </source>
</reference>
<dbReference type="Gene3D" id="1.10.10.60">
    <property type="entry name" value="Homeodomain-like"/>
    <property type="match status" value="1"/>
</dbReference>
<evidence type="ECO:0000313" key="2">
    <source>
        <dbReference type="EMBL" id="MBT2133952.1"/>
    </source>
</evidence>
<name>A0ABS5W2I2_9SPHN</name>
<dbReference type="RefSeq" id="WP_214535317.1">
    <property type="nucleotide sequence ID" value="NZ_JAHFVK010000001.1"/>
</dbReference>